<dbReference type="Pfam" id="PF24883">
    <property type="entry name" value="NPHP3_N"/>
    <property type="match status" value="1"/>
</dbReference>
<dbReference type="AlphaFoldDB" id="A0A135V757"/>
<dbReference type="PANTHER" id="PTHR10039">
    <property type="entry name" value="AMELOGENIN"/>
    <property type="match status" value="1"/>
</dbReference>
<feature type="domain" description="Nephrocystin 3-like N-terminal" evidence="2">
    <location>
        <begin position="13"/>
        <end position="70"/>
    </location>
</feature>
<dbReference type="InterPro" id="IPR056884">
    <property type="entry name" value="NPHP3-like_N"/>
</dbReference>
<keyword evidence="4" id="KW-1185">Reference proteome</keyword>
<proteinExistence type="predicted"/>
<accession>A0A135V757</accession>
<dbReference type="OrthoDB" id="443402at2759"/>
<evidence type="ECO:0000259" key="2">
    <source>
        <dbReference type="Pfam" id="PF24883"/>
    </source>
</evidence>
<evidence type="ECO:0000313" key="3">
    <source>
        <dbReference type="EMBL" id="KXH68513.1"/>
    </source>
</evidence>
<evidence type="ECO:0000256" key="1">
    <source>
        <dbReference type="ARBA" id="ARBA00022737"/>
    </source>
</evidence>
<evidence type="ECO:0000313" key="4">
    <source>
        <dbReference type="Proteomes" id="UP000070121"/>
    </source>
</evidence>
<comment type="caution">
    <text evidence="3">The sequence shown here is derived from an EMBL/GenBank/DDBJ whole genome shotgun (WGS) entry which is preliminary data.</text>
</comment>
<dbReference type="PANTHER" id="PTHR10039:SF5">
    <property type="entry name" value="NACHT DOMAIN-CONTAINING PROTEIN"/>
    <property type="match status" value="1"/>
</dbReference>
<name>A0A135V757_9PEZI</name>
<dbReference type="Proteomes" id="UP000070121">
    <property type="component" value="Unassembled WGS sequence"/>
</dbReference>
<dbReference type="EMBL" id="JFFI01000292">
    <property type="protein sequence ID" value="KXH68513.1"/>
    <property type="molecule type" value="Genomic_DNA"/>
</dbReference>
<protein>
    <recommendedName>
        <fullName evidence="2">Nephrocystin 3-like N-terminal domain-containing protein</fullName>
    </recommendedName>
</protein>
<organism evidence="3 4">
    <name type="scientific">Colletotrichum salicis</name>
    <dbReference type="NCBI Taxonomy" id="1209931"/>
    <lineage>
        <taxon>Eukaryota</taxon>
        <taxon>Fungi</taxon>
        <taxon>Dikarya</taxon>
        <taxon>Ascomycota</taxon>
        <taxon>Pezizomycotina</taxon>
        <taxon>Sordariomycetes</taxon>
        <taxon>Hypocreomycetidae</taxon>
        <taxon>Glomerellales</taxon>
        <taxon>Glomerellaceae</taxon>
        <taxon>Colletotrichum</taxon>
        <taxon>Colletotrichum acutatum species complex</taxon>
    </lineage>
</organism>
<reference evidence="3 4" key="1">
    <citation type="submission" date="2014-02" db="EMBL/GenBank/DDBJ databases">
        <title>The genome sequence of Colletotrichum salicis CBS 607.94.</title>
        <authorList>
            <person name="Baroncelli R."/>
            <person name="Thon M.R."/>
        </authorList>
    </citation>
    <scope>NUCLEOTIDE SEQUENCE [LARGE SCALE GENOMIC DNA]</scope>
    <source>
        <strain evidence="3 4">CBS 607.94</strain>
    </source>
</reference>
<dbReference type="STRING" id="1209931.A0A135V757"/>
<sequence length="224" mass="25952">MSLFDEGPPRMTEVELRELLQTVIIEVQKESNLCLFIDGLDEFSENPQDLVRLITSLLPGDYIKICLSSRPWTEFGDAFEGKPSLKLEDLTYEDIKSFIHARFVEDPGFQRLVKREHRYAGQLENNITAKADGVFLWVNLVVRSLLTVMGNDNRVLDMQKRPDQLPLELEDLYTTMLNSLQGFYFNRAAEYFRLLEAWETPPPAVLIYLIDEMETPKDVKDGRD</sequence>
<keyword evidence="1" id="KW-0677">Repeat</keyword>
<gene>
    <name evidence="3" type="ORF">CSAL01_13606</name>
</gene>